<dbReference type="Proteomes" id="UP000008387">
    <property type="component" value="Chromosome"/>
</dbReference>
<sequence length="105" mass="11667">MVGLVGYVVGNIKTHGFIKGVFWSALGTTLLVCLVRFIFFDGGLISLLIALALLIFSYFQEGNFLSIYIALGLSFFLLFAHKDLLHLLIAMGTLLFFIAGLWWGF</sequence>
<dbReference type="AlphaFoldDB" id="F8KU62"/>
<dbReference type="KEGG" id="hbi:HBZC1_14150"/>
<gene>
    <name evidence="2" type="ordered locus">HBZC1_14150</name>
</gene>
<name>F8KU62_HELBC</name>
<accession>F8KU62</accession>
<keyword evidence="3" id="KW-1185">Reference proteome</keyword>
<feature type="transmembrane region" description="Helical" evidence="1">
    <location>
        <begin position="87"/>
        <end position="104"/>
    </location>
</feature>
<evidence type="ECO:0000256" key="1">
    <source>
        <dbReference type="SAM" id="Phobius"/>
    </source>
</evidence>
<evidence type="ECO:0000313" key="2">
    <source>
        <dbReference type="EMBL" id="CCB80401.1"/>
    </source>
</evidence>
<keyword evidence="1" id="KW-0472">Membrane</keyword>
<keyword evidence="1" id="KW-0812">Transmembrane</keyword>
<dbReference type="STRING" id="1002804.HBZC1_14150"/>
<feature type="transmembrane region" description="Helical" evidence="1">
    <location>
        <begin position="65"/>
        <end position="80"/>
    </location>
</feature>
<keyword evidence="1" id="KW-1133">Transmembrane helix</keyword>
<dbReference type="HOGENOM" id="CLU_2232798_0_0_7"/>
<reference evidence="2 3" key="1">
    <citation type="journal article" date="2011" name="J. Bacteriol.">
        <title>Genome sequence of Helicobacter bizzozeronii strain CIII-1, an isolate from human gastric mucosa.</title>
        <authorList>
            <person name="Schott T."/>
            <person name="Rossi M."/>
            <person name="Hanninen M.L."/>
        </authorList>
    </citation>
    <scope>NUCLEOTIDE SEQUENCE [LARGE SCALE GENOMIC DNA]</scope>
    <source>
        <strain evidence="2 3">CIII-1</strain>
    </source>
</reference>
<dbReference type="EMBL" id="FR871757">
    <property type="protein sequence ID" value="CCB80401.1"/>
    <property type="molecule type" value="Genomic_DNA"/>
</dbReference>
<protein>
    <submittedName>
        <fullName evidence="2">Uncharacterized protein</fullName>
    </submittedName>
</protein>
<feature type="transmembrane region" description="Helical" evidence="1">
    <location>
        <begin position="20"/>
        <end position="39"/>
    </location>
</feature>
<organism evidence="2 3">
    <name type="scientific">Helicobacter bizzozeronii (strain CIII-1)</name>
    <dbReference type="NCBI Taxonomy" id="1002804"/>
    <lineage>
        <taxon>Bacteria</taxon>
        <taxon>Pseudomonadati</taxon>
        <taxon>Campylobacterota</taxon>
        <taxon>Epsilonproteobacteria</taxon>
        <taxon>Campylobacterales</taxon>
        <taxon>Helicobacteraceae</taxon>
        <taxon>Helicobacter</taxon>
    </lineage>
</organism>
<evidence type="ECO:0000313" key="3">
    <source>
        <dbReference type="Proteomes" id="UP000008387"/>
    </source>
</evidence>
<proteinExistence type="predicted"/>